<evidence type="ECO:0000256" key="6">
    <source>
        <dbReference type="HAMAP-Rule" id="MF_00316"/>
    </source>
</evidence>
<dbReference type="InterPro" id="IPR013482">
    <property type="entry name" value="Molybde_CF_guanTrfase"/>
</dbReference>
<feature type="binding site" evidence="6">
    <location>
        <position position="104"/>
    </location>
    <ligand>
        <name>GTP</name>
        <dbReference type="ChEBI" id="CHEBI:37565"/>
    </ligand>
</feature>
<keyword evidence="6" id="KW-0342">GTP-binding</keyword>
<name>A0ABS6SXP2_9RHOB</name>
<comment type="function">
    <text evidence="6">Transfers a GMP moiety from GTP to Mo-molybdopterin (Mo-MPT) cofactor (Moco or molybdenum cofactor) to form Mo-molybdopterin guanine dinucleotide (Mo-MGD) cofactor.</text>
</comment>
<comment type="similarity">
    <text evidence="6">Belongs to the MobA family.</text>
</comment>
<dbReference type="EMBL" id="JAHUZE010000001">
    <property type="protein sequence ID" value="MBV7377490.1"/>
    <property type="molecule type" value="Genomic_DNA"/>
</dbReference>
<sequence length="201" mass="21128">MERTDGPLPGVILAGGQGRRLGGRDKAFVSLAGRPLIEHVIERLVPQVSQIAINANGDPARFGSECPVLPDGIPDRPGPLAGILAAMEWAKSLHANRVVTVATDTPFLPATLVETFREAQLSSGAQIVMAETSDGLHPVIGLWHTALSGSLRRSLKEGVRKVSDFTDANGAVGVALPDDALFNINTQDDLARAEERLASGG</sequence>
<feature type="domain" description="MobA-like NTP transferase" evidence="7">
    <location>
        <begin position="10"/>
        <end position="163"/>
    </location>
</feature>
<accession>A0ABS6SXP2</accession>
<feature type="binding site" evidence="6">
    <location>
        <position position="54"/>
    </location>
    <ligand>
        <name>GTP</name>
        <dbReference type="ChEBI" id="CHEBI:37565"/>
    </ligand>
</feature>
<evidence type="ECO:0000256" key="3">
    <source>
        <dbReference type="ARBA" id="ARBA00022723"/>
    </source>
</evidence>
<keyword evidence="9" id="KW-1185">Reference proteome</keyword>
<evidence type="ECO:0000256" key="1">
    <source>
        <dbReference type="ARBA" id="ARBA00022490"/>
    </source>
</evidence>
<evidence type="ECO:0000313" key="8">
    <source>
        <dbReference type="EMBL" id="MBV7377490.1"/>
    </source>
</evidence>
<comment type="catalytic activity">
    <reaction evidence="6">
        <text>Mo-molybdopterin + GTP + H(+) = Mo-molybdopterin guanine dinucleotide + diphosphate</text>
        <dbReference type="Rhea" id="RHEA:34243"/>
        <dbReference type="ChEBI" id="CHEBI:15378"/>
        <dbReference type="ChEBI" id="CHEBI:33019"/>
        <dbReference type="ChEBI" id="CHEBI:37565"/>
        <dbReference type="ChEBI" id="CHEBI:71302"/>
        <dbReference type="ChEBI" id="CHEBI:71310"/>
        <dbReference type="EC" id="2.7.7.77"/>
    </reaction>
</comment>
<evidence type="ECO:0000259" key="7">
    <source>
        <dbReference type="Pfam" id="PF12804"/>
    </source>
</evidence>
<comment type="cofactor">
    <cofactor evidence="6">
        <name>Mg(2+)</name>
        <dbReference type="ChEBI" id="CHEBI:18420"/>
    </cofactor>
</comment>
<protein>
    <recommendedName>
        <fullName evidence="6">Molybdenum cofactor guanylyltransferase</fullName>
        <shortName evidence="6">MoCo guanylyltransferase</shortName>
        <ecNumber evidence="6">2.7.7.77</ecNumber>
    </recommendedName>
    <alternativeName>
        <fullName evidence="6">GTP:molybdopterin guanylyltransferase</fullName>
    </alternativeName>
    <alternativeName>
        <fullName evidence="6">Mo-MPT guanylyltransferase</fullName>
    </alternativeName>
    <alternativeName>
        <fullName evidence="6">Molybdopterin guanylyltransferase</fullName>
    </alternativeName>
    <alternativeName>
        <fullName evidence="6">Molybdopterin-guanine dinucleotide synthase</fullName>
        <shortName evidence="6">MGD synthase</shortName>
    </alternativeName>
</protein>
<gene>
    <name evidence="6 8" type="primary">mobA</name>
    <name evidence="8" type="ORF">KJP28_01030</name>
</gene>
<keyword evidence="6" id="KW-0501">Molybdenum cofactor biosynthesis</keyword>
<feature type="binding site" evidence="6">
    <location>
        <position position="104"/>
    </location>
    <ligand>
        <name>Mg(2+)</name>
        <dbReference type="ChEBI" id="CHEBI:18420"/>
    </ligand>
</feature>
<keyword evidence="1 6" id="KW-0963">Cytoplasm</keyword>
<evidence type="ECO:0000313" key="9">
    <source>
        <dbReference type="Proteomes" id="UP000756530"/>
    </source>
</evidence>
<comment type="caution">
    <text evidence="8">The sequence shown here is derived from an EMBL/GenBank/DDBJ whole genome shotgun (WGS) entry which is preliminary data.</text>
</comment>
<keyword evidence="2 6" id="KW-0808">Transferase</keyword>
<keyword evidence="8" id="KW-0548">Nucleotidyltransferase</keyword>
<keyword evidence="5 6" id="KW-0460">Magnesium</keyword>
<keyword evidence="4 6" id="KW-0547">Nucleotide-binding</keyword>
<dbReference type="HAMAP" id="MF_00316">
    <property type="entry name" value="MobA"/>
    <property type="match status" value="1"/>
</dbReference>
<reference evidence="8 9" key="1">
    <citation type="submission" date="2021-05" db="EMBL/GenBank/DDBJ databases">
        <title>Culturable bacteria isolated from Daya Bay.</title>
        <authorList>
            <person name="Zheng W."/>
            <person name="Yu S."/>
            <person name="Huang Y."/>
        </authorList>
    </citation>
    <scope>NUCLEOTIDE SEQUENCE [LARGE SCALE GENOMIC DNA]</scope>
    <source>
        <strain evidence="8 9">DP4N28-5</strain>
    </source>
</reference>
<organism evidence="8 9">
    <name type="scientific">Maritimibacter dapengensis</name>
    <dbReference type="NCBI Taxonomy" id="2836868"/>
    <lineage>
        <taxon>Bacteria</taxon>
        <taxon>Pseudomonadati</taxon>
        <taxon>Pseudomonadota</taxon>
        <taxon>Alphaproteobacteria</taxon>
        <taxon>Rhodobacterales</taxon>
        <taxon>Roseobacteraceae</taxon>
        <taxon>Maritimibacter</taxon>
    </lineage>
</organism>
<dbReference type="CDD" id="cd02503">
    <property type="entry name" value="MobA"/>
    <property type="match status" value="1"/>
</dbReference>
<keyword evidence="3 6" id="KW-0479">Metal-binding</keyword>
<comment type="subcellular location">
    <subcellularLocation>
        <location evidence="6">Cytoplasm</location>
    </subcellularLocation>
</comment>
<dbReference type="GO" id="GO:0061603">
    <property type="term" value="F:molybdenum cofactor guanylyltransferase activity"/>
    <property type="evidence" value="ECO:0007669"/>
    <property type="project" value="UniProtKB-EC"/>
</dbReference>
<dbReference type="PANTHER" id="PTHR19136">
    <property type="entry name" value="MOLYBDENUM COFACTOR GUANYLYLTRANSFERASE"/>
    <property type="match status" value="1"/>
</dbReference>
<evidence type="ECO:0000256" key="2">
    <source>
        <dbReference type="ARBA" id="ARBA00022679"/>
    </source>
</evidence>
<evidence type="ECO:0000256" key="5">
    <source>
        <dbReference type="ARBA" id="ARBA00022842"/>
    </source>
</evidence>
<evidence type="ECO:0000256" key="4">
    <source>
        <dbReference type="ARBA" id="ARBA00022741"/>
    </source>
</evidence>
<dbReference type="InterPro" id="IPR025877">
    <property type="entry name" value="MobA-like_NTP_Trfase"/>
</dbReference>
<dbReference type="NCBIfam" id="TIGR02665">
    <property type="entry name" value="molyb_mobA"/>
    <property type="match status" value="1"/>
</dbReference>
<dbReference type="EC" id="2.7.7.77" evidence="6"/>
<dbReference type="Pfam" id="PF12804">
    <property type="entry name" value="NTP_transf_3"/>
    <property type="match status" value="1"/>
</dbReference>
<comment type="subunit">
    <text evidence="6">Monomer.</text>
</comment>
<feature type="binding site" evidence="6">
    <location>
        <begin position="13"/>
        <end position="15"/>
    </location>
    <ligand>
        <name>GTP</name>
        <dbReference type="ChEBI" id="CHEBI:37565"/>
    </ligand>
</feature>
<feature type="binding site" evidence="6">
    <location>
        <position position="26"/>
    </location>
    <ligand>
        <name>GTP</name>
        <dbReference type="ChEBI" id="CHEBI:37565"/>
    </ligand>
</feature>
<feature type="binding site" evidence="6">
    <location>
        <position position="71"/>
    </location>
    <ligand>
        <name>GTP</name>
        <dbReference type="ChEBI" id="CHEBI:37565"/>
    </ligand>
</feature>
<dbReference type="RefSeq" id="WP_218390376.1">
    <property type="nucleotide sequence ID" value="NZ_JAHUZE010000001.1"/>
</dbReference>
<proteinExistence type="inferred from homology"/>
<dbReference type="PANTHER" id="PTHR19136:SF81">
    <property type="entry name" value="MOLYBDENUM COFACTOR GUANYLYLTRANSFERASE"/>
    <property type="match status" value="1"/>
</dbReference>
<dbReference type="Proteomes" id="UP000756530">
    <property type="component" value="Unassembled WGS sequence"/>
</dbReference>
<comment type="domain">
    <text evidence="6">The N-terminal domain determines nucleotide recognition and specific binding, while the C-terminal domain determines the specific binding to the target protein.</text>
</comment>